<feature type="repeat" description="ANK" evidence="1">
    <location>
        <begin position="44"/>
        <end position="76"/>
    </location>
</feature>
<evidence type="ECO:0000256" key="1">
    <source>
        <dbReference type="PROSITE-ProRule" id="PRU00023"/>
    </source>
</evidence>
<organism evidence="2 3">
    <name type="scientific">Cafeteria roenbergensis</name>
    <name type="common">Marine flagellate</name>
    <dbReference type="NCBI Taxonomy" id="33653"/>
    <lineage>
        <taxon>Eukaryota</taxon>
        <taxon>Sar</taxon>
        <taxon>Stramenopiles</taxon>
        <taxon>Bigyra</taxon>
        <taxon>Opalozoa</taxon>
        <taxon>Bicosoecida</taxon>
        <taxon>Cafeteriaceae</taxon>
        <taxon>Cafeteria</taxon>
    </lineage>
</organism>
<dbReference type="Pfam" id="PF12796">
    <property type="entry name" value="Ank_2"/>
    <property type="match status" value="1"/>
</dbReference>
<dbReference type="Gene3D" id="1.25.40.20">
    <property type="entry name" value="Ankyrin repeat-containing domain"/>
    <property type="match status" value="2"/>
</dbReference>
<dbReference type="PANTHER" id="PTHR24183">
    <property type="entry name" value="FIBRONECTIN TYPE 3 AND ANKYRIN REPEAT DOMAINS PROTEIN 1"/>
    <property type="match status" value="1"/>
</dbReference>
<comment type="caution">
    <text evidence="2">The sequence shown here is derived from an EMBL/GenBank/DDBJ whole genome shotgun (WGS) entry which is preliminary data.</text>
</comment>
<dbReference type="SUPFAM" id="SSF48403">
    <property type="entry name" value="Ankyrin repeat"/>
    <property type="match status" value="1"/>
</dbReference>
<dbReference type="PANTHER" id="PTHR24183:SF1">
    <property type="entry name" value="FIBRONECTIN TYPE 3 AND ANKYRIN REPEAT DOMAINS PROTEIN 1"/>
    <property type="match status" value="1"/>
</dbReference>
<dbReference type="PROSITE" id="PS50297">
    <property type="entry name" value="ANK_REP_REGION"/>
    <property type="match status" value="3"/>
</dbReference>
<dbReference type="GO" id="GO:0005634">
    <property type="term" value="C:nucleus"/>
    <property type="evidence" value="ECO:0007669"/>
    <property type="project" value="TreeGrafter"/>
</dbReference>
<keyword evidence="1" id="KW-0040">ANK repeat</keyword>
<gene>
    <name evidence="2" type="ORF">FNF28_04804</name>
</gene>
<feature type="repeat" description="ANK" evidence="1">
    <location>
        <begin position="77"/>
        <end position="109"/>
    </location>
</feature>
<dbReference type="EMBL" id="VLTL01000084">
    <property type="protein sequence ID" value="KAA0162199.1"/>
    <property type="molecule type" value="Genomic_DNA"/>
</dbReference>
<dbReference type="Pfam" id="PF00023">
    <property type="entry name" value="Ank"/>
    <property type="match status" value="1"/>
</dbReference>
<protein>
    <submittedName>
        <fullName evidence="2">Uncharacterized protein</fullName>
    </submittedName>
</protein>
<feature type="repeat" description="ANK" evidence="1">
    <location>
        <begin position="118"/>
        <end position="150"/>
    </location>
</feature>
<evidence type="ECO:0000313" key="2">
    <source>
        <dbReference type="EMBL" id="KAA0162199.1"/>
    </source>
</evidence>
<accession>A0A5A8DBB4</accession>
<proteinExistence type="predicted"/>
<dbReference type="SMART" id="SM00248">
    <property type="entry name" value="ANK"/>
    <property type="match status" value="3"/>
</dbReference>
<sequence>MAAAAAMSAADMGKELWEAAGAGNTGEVARLLEAGAPVNWAGGYGQTPLMRAAERGHIESMRVMLDRGADLEAKDIEGCTALIVAVCSGKVEAMVLLLDRGADLEAKNNVCACRALQSGHTAVLTAAFYGRVEAMALLLDRGADLEAKDNAGATALMGLLRGATRTSFACCWTVAPTRRSETRLASLSSASACMSLVCERFVPLSASSDGIAAICL</sequence>
<evidence type="ECO:0000313" key="3">
    <source>
        <dbReference type="Proteomes" id="UP000324907"/>
    </source>
</evidence>
<name>A0A5A8DBB4_CAFRO</name>
<dbReference type="PROSITE" id="PS50088">
    <property type="entry name" value="ANK_REPEAT"/>
    <property type="match status" value="3"/>
</dbReference>
<dbReference type="InterPro" id="IPR002110">
    <property type="entry name" value="Ankyrin_rpt"/>
</dbReference>
<reference evidence="2 3" key="1">
    <citation type="submission" date="2019-07" db="EMBL/GenBank/DDBJ databases">
        <title>Genomes of Cafeteria roenbergensis.</title>
        <authorList>
            <person name="Fischer M.G."/>
            <person name="Hackl T."/>
            <person name="Roman M."/>
        </authorList>
    </citation>
    <scope>NUCLEOTIDE SEQUENCE [LARGE SCALE GENOMIC DNA]</scope>
    <source>
        <strain evidence="2 3">RCC970-E3</strain>
    </source>
</reference>
<dbReference type="Proteomes" id="UP000324907">
    <property type="component" value="Unassembled WGS sequence"/>
</dbReference>
<dbReference type="AlphaFoldDB" id="A0A5A8DBB4"/>
<dbReference type="InterPro" id="IPR036770">
    <property type="entry name" value="Ankyrin_rpt-contain_sf"/>
</dbReference>
<dbReference type="PRINTS" id="PR01415">
    <property type="entry name" value="ANKYRIN"/>
</dbReference>